<proteinExistence type="predicted"/>
<organism evidence="2 3">
    <name type="scientific">Piromyces finnis</name>
    <dbReference type="NCBI Taxonomy" id="1754191"/>
    <lineage>
        <taxon>Eukaryota</taxon>
        <taxon>Fungi</taxon>
        <taxon>Fungi incertae sedis</taxon>
        <taxon>Chytridiomycota</taxon>
        <taxon>Chytridiomycota incertae sedis</taxon>
        <taxon>Neocallimastigomycetes</taxon>
        <taxon>Neocallimastigales</taxon>
        <taxon>Neocallimastigaceae</taxon>
        <taxon>Piromyces</taxon>
    </lineage>
</organism>
<dbReference type="GO" id="GO:0000307">
    <property type="term" value="C:cyclin-dependent protein kinase holoenzyme complex"/>
    <property type="evidence" value="ECO:0007669"/>
    <property type="project" value="TreeGrafter"/>
</dbReference>
<dbReference type="PANTHER" id="PTHR15615">
    <property type="match status" value="1"/>
</dbReference>
<sequence length="645" mass="74446">MASNSSSLVTLSASPVSLKVNETLTTKPHENTKIENSTGCLYPTYKRKQPQNLKIRTDVAKYHKKTSSVYPMINQTSATEKSKVKSNNNPKTLSHKQDIEKIMENTNLICSFLKTICVDMPVDEEDYMYGLPSPNLEREEEKRERGESQKMKKPASLENFVANVLNRTKLNDIFVHIALLYVHKYLNHKRKREEARKREAYRLAKQYALLSNKVTYCKWNEFGKRKTYSSKNVSGRLVSHSKCHHTISKNDTKIKISKPSLKYILQQQQHQQRQQQPLKYTAQTIIGKKNENIVEPVGLPKESLIKTQKDLIFAAMICSSKYLDDNSYCNSAWVKLTDKSLKEVFALEREFLMSIKYELYFTNEEWKEWFTWISRFKVLLDSGMTTGTMDERNKNSPSCMVSVPSQPFSSSPNLPYANTRYTIDNSLLPSPVDIPSSYSTAHFFDKELEKEVRSYHYLVSNNPFMPSLSTVATFADCISPHHQQPMMPYHRAYRAPKLEQCPVYLLSPSFTKYDHYENCCPMDYCKVPPPPSHHRNRERMTYPITKKIHSSSYLPIPTLNQDHYVHSYLINSVDTSLISQAQNSPIDFSEIQKLTEQQNITFKKPILPPSCTSSSPSHPFDLVNMKYTSKNTCPSTSGLYIPPHY</sequence>
<keyword evidence="3" id="KW-1185">Reference proteome</keyword>
<dbReference type="Proteomes" id="UP000193719">
    <property type="component" value="Unassembled WGS sequence"/>
</dbReference>
<dbReference type="EMBL" id="MCFH01000008">
    <property type="protein sequence ID" value="ORX55919.1"/>
    <property type="molecule type" value="Genomic_DNA"/>
</dbReference>
<name>A0A1Y1VGT4_9FUNG</name>
<dbReference type="AlphaFoldDB" id="A0A1Y1VGT4"/>
<evidence type="ECO:0008006" key="4">
    <source>
        <dbReference type="Google" id="ProtNLM"/>
    </source>
</evidence>
<evidence type="ECO:0000313" key="3">
    <source>
        <dbReference type="Proteomes" id="UP000193719"/>
    </source>
</evidence>
<comment type="caution">
    <text evidence="2">The sequence shown here is derived from an EMBL/GenBank/DDBJ whole genome shotgun (WGS) entry which is preliminary data.</text>
</comment>
<dbReference type="Gene3D" id="1.10.472.10">
    <property type="entry name" value="Cyclin-like"/>
    <property type="match status" value="1"/>
</dbReference>
<reference evidence="2 3" key="1">
    <citation type="submission" date="2016-08" db="EMBL/GenBank/DDBJ databases">
        <title>Genomes of anaerobic fungi encode conserved fungal cellulosomes for biomass hydrolysis.</title>
        <authorList>
            <consortium name="DOE Joint Genome Institute"/>
            <person name="Haitjema C.H."/>
            <person name="Gilmore S.P."/>
            <person name="Henske J.K."/>
            <person name="Solomon K.V."/>
            <person name="De Groot R."/>
            <person name="Kuo A."/>
            <person name="Mondo S.J."/>
            <person name="Salamov A.A."/>
            <person name="Labutti K."/>
            <person name="Zhao Z."/>
            <person name="Chiniquy J."/>
            <person name="Barry K."/>
            <person name="Brewer H.M."/>
            <person name="Purvine S.O."/>
            <person name="Wright A.T."/>
            <person name="Boxma B."/>
            <person name="Van Alen T."/>
            <person name="Hackstein J.H."/>
            <person name="Baker S.E."/>
            <person name="Grigoriev I.V."/>
            <person name="O'Malley M.A."/>
        </authorList>
    </citation>
    <scope>NUCLEOTIDE SEQUENCE [LARGE SCALE GENOMIC DNA]</scope>
    <source>
        <strain evidence="3">finn</strain>
    </source>
</reference>
<dbReference type="GO" id="GO:0005634">
    <property type="term" value="C:nucleus"/>
    <property type="evidence" value="ECO:0007669"/>
    <property type="project" value="TreeGrafter"/>
</dbReference>
<feature type="compositionally biased region" description="Basic and acidic residues" evidence="1">
    <location>
        <begin position="136"/>
        <end position="150"/>
    </location>
</feature>
<dbReference type="InterPro" id="IPR013922">
    <property type="entry name" value="Cyclin_PHO80-like"/>
</dbReference>
<accession>A0A1Y1VGT4</accession>
<dbReference type="OrthoDB" id="2096166at2759"/>
<gene>
    <name evidence="2" type="ORF">BCR36DRAFT_581076</name>
</gene>
<dbReference type="CDD" id="cd20557">
    <property type="entry name" value="CYCLIN_ScPCL1-like"/>
    <property type="match status" value="1"/>
</dbReference>
<dbReference type="GO" id="GO:0016538">
    <property type="term" value="F:cyclin-dependent protein serine/threonine kinase regulator activity"/>
    <property type="evidence" value="ECO:0007669"/>
    <property type="project" value="TreeGrafter"/>
</dbReference>
<dbReference type="PANTHER" id="PTHR15615:SF27">
    <property type="entry name" value="PHO85 CYCLIN CLG1"/>
    <property type="match status" value="1"/>
</dbReference>
<evidence type="ECO:0000313" key="2">
    <source>
        <dbReference type="EMBL" id="ORX55919.1"/>
    </source>
</evidence>
<dbReference type="Pfam" id="PF08613">
    <property type="entry name" value="Cyclin"/>
    <property type="match status" value="1"/>
</dbReference>
<protein>
    <recommendedName>
        <fullName evidence="4">Cyclin N-terminal domain-containing protein</fullName>
    </recommendedName>
</protein>
<evidence type="ECO:0000256" key="1">
    <source>
        <dbReference type="SAM" id="MobiDB-lite"/>
    </source>
</evidence>
<dbReference type="STRING" id="1754191.A0A1Y1VGT4"/>
<feature type="region of interest" description="Disordered" evidence="1">
    <location>
        <begin position="129"/>
        <end position="151"/>
    </location>
</feature>
<reference evidence="2 3" key="2">
    <citation type="submission" date="2016-08" db="EMBL/GenBank/DDBJ databases">
        <title>Pervasive Adenine N6-methylation of Active Genes in Fungi.</title>
        <authorList>
            <consortium name="DOE Joint Genome Institute"/>
            <person name="Mondo S.J."/>
            <person name="Dannebaum R.O."/>
            <person name="Kuo R.C."/>
            <person name="Labutti K."/>
            <person name="Haridas S."/>
            <person name="Kuo A."/>
            <person name="Salamov A."/>
            <person name="Ahrendt S.R."/>
            <person name="Lipzen A."/>
            <person name="Sullivan W."/>
            <person name="Andreopoulos W.B."/>
            <person name="Clum A."/>
            <person name="Lindquist E."/>
            <person name="Daum C."/>
            <person name="Ramamoorthy G.K."/>
            <person name="Gryganskyi A."/>
            <person name="Culley D."/>
            <person name="Magnuson J.K."/>
            <person name="James T.Y."/>
            <person name="O'Malley M.A."/>
            <person name="Stajich J.E."/>
            <person name="Spatafora J.W."/>
            <person name="Visel A."/>
            <person name="Grigoriev I.V."/>
        </authorList>
    </citation>
    <scope>NUCLEOTIDE SEQUENCE [LARGE SCALE GENOMIC DNA]</scope>
    <source>
        <strain evidence="3">finn</strain>
    </source>
</reference>
<dbReference type="GO" id="GO:0019901">
    <property type="term" value="F:protein kinase binding"/>
    <property type="evidence" value="ECO:0007669"/>
    <property type="project" value="InterPro"/>
</dbReference>